<dbReference type="Proteomes" id="UP000789366">
    <property type="component" value="Unassembled WGS sequence"/>
</dbReference>
<organism evidence="1 2">
    <name type="scientific">Cetraspora pellucida</name>
    <dbReference type="NCBI Taxonomy" id="1433469"/>
    <lineage>
        <taxon>Eukaryota</taxon>
        <taxon>Fungi</taxon>
        <taxon>Fungi incertae sedis</taxon>
        <taxon>Mucoromycota</taxon>
        <taxon>Glomeromycotina</taxon>
        <taxon>Glomeromycetes</taxon>
        <taxon>Diversisporales</taxon>
        <taxon>Gigasporaceae</taxon>
        <taxon>Cetraspora</taxon>
    </lineage>
</organism>
<protein>
    <submittedName>
        <fullName evidence="1">5800_t:CDS:1</fullName>
    </submittedName>
</protein>
<dbReference type="EMBL" id="CAJVPW010056138">
    <property type="protein sequence ID" value="CAG8774472.1"/>
    <property type="molecule type" value="Genomic_DNA"/>
</dbReference>
<reference evidence="1" key="1">
    <citation type="submission" date="2021-06" db="EMBL/GenBank/DDBJ databases">
        <authorList>
            <person name="Kallberg Y."/>
            <person name="Tangrot J."/>
            <person name="Rosling A."/>
        </authorList>
    </citation>
    <scope>NUCLEOTIDE SEQUENCE</scope>
    <source>
        <strain evidence="1">28 12/20/2015</strain>
    </source>
</reference>
<evidence type="ECO:0000313" key="2">
    <source>
        <dbReference type="Proteomes" id="UP000789366"/>
    </source>
</evidence>
<feature type="non-terminal residue" evidence="1">
    <location>
        <position position="93"/>
    </location>
</feature>
<accession>A0ACA9R301</accession>
<keyword evidence="2" id="KW-1185">Reference proteome</keyword>
<sequence length="93" mass="10983">NVNSIISNLYQTYLGCKKNQNVFDEYHSELLVYKETLGKMKKNRFSIDTVYTQLLIEIEINKNLLNDMKDNINKLEKEAHEFSLLILVNNDKK</sequence>
<feature type="non-terminal residue" evidence="1">
    <location>
        <position position="1"/>
    </location>
</feature>
<comment type="caution">
    <text evidence="1">The sequence shown here is derived from an EMBL/GenBank/DDBJ whole genome shotgun (WGS) entry which is preliminary data.</text>
</comment>
<gene>
    <name evidence="1" type="ORF">SPELUC_LOCUS15987</name>
</gene>
<evidence type="ECO:0000313" key="1">
    <source>
        <dbReference type="EMBL" id="CAG8774472.1"/>
    </source>
</evidence>
<name>A0ACA9R301_9GLOM</name>
<proteinExistence type="predicted"/>